<feature type="transmembrane region" description="Helical" evidence="1">
    <location>
        <begin position="80"/>
        <end position="100"/>
    </location>
</feature>
<feature type="transmembrane region" description="Helical" evidence="1">
    <location>
        <begin position="200"/>
        <end position="220"/>
    </location>
</feature>
<dbReference type="EMBL" id="SLYC01000024">
    <property type="protein sequence ID" value="TCQ01668.1"/>
    <property type="molecule type" value="Genomic_DNA"/>
</dbReference>
<dbReference type="GO" id="GO:0006508">
    <property type="term" value="P:proteolysis"/>
    <property type="evidence" value="ECO:0007669"/>
    <property type="project" value="UniProtKB-KW"/>
</dbReference>
<protein>
    <submittedName>
        <fullName evidence="3">CAAX prenyl protease-like protein</fullName>
    </submittedName>
</protein>
<dbReference type="GO" id="GO:0004175">
    <property type="term" value="F:endopeptidase activity"/>
    <property type="evidence" value="ECO:0007669"/>
    <property type="project" value="UniProtKB-ARBA"/>
</dbReference>
<dbReference type="RefSeq" id="WP_132848793.1">
    <property type="nucleotide sequence ID" value="NZ_CP058648.1"/>
</dbReference>
<dbReference type="Pfam" id="PF02517">
    <property type="entry name" value="Rce1-like"/>
    <property type="match status" value="1"/>
</dbReference>
<accession>A0A4R2TEA8</accession>
<keyword evidence="3" id="KW-0645">Protease</keyword>
<feature type="transmembrane region" description="Helical" evidence="1">
    <location>
        <begin position="136"/>
        <end position="154"/>
    </location>
</feature>
<keyword evidence="1" id="KW-0812">Transmembrane</keyword>
<reference evidence="3 4" key="1">
    <citation type="submission" date="2019-03" db="EMBL/GenBank/DDBJ databases">
        <title>Genomic Encyclopedia of Type Strains, Phase IV (KMG-IV): sequencing the most valuable type-strain genomes for metagenomic binning, comparative biology and taxonomic classification.</title>
        <authorList>
            <person name="Goeker M."/>
        </authorList>
    </citation>
    <scope>NUCLEOTIDE SEQUENCE [LARGE SCALE GENOMIC DNA]</scope>
    <source>
        <strain evidence="3 4">DSM 100013</strain>
    </source>
</reference>
<evidence type="ECO:0000259" key="2">
    <source>
        <dbReference type="Pfam" id="PF02517"/>
    </source>
</evidence>
<evidence type="ECO:0000313" key="4">
    <source>
        <dbReference type="Proteomes" id="UP000295504"/>
    </source>
</evidence>
<name>A0A4R2TEA8_9FIRM</name>
<organism evidence="3 4">
    <name type="scientific">Serpentinicella alkaliphila</name>
    <dbReference type="NCBI Taxonomy" id="1734049"/>
    <lineage>
        <taxon>Bacteria</taxon>
        <taxon>Bacillati</taxon>
        <taxon>Bacillota</taxon>
        <taxon>Clostridia</taxon>
        <taxon>Peptostreptococcales</taxon>
        <taxon>Natronincolaceae</taxon>
        <taxon>Serpentinicella</taxon>
    </lineage>
</organism>
<keyword evidence="1" id="KW-1133">Transmembrane helix</keyword>
<keyword evidence="1" id="KW-0472">Membrane</keyword>
<dbReference type="OrthoDB" id="1953335at2"/>
<feature type="transmembrane region" description="Helical" evidence="1">
    <location>
        <begin position="161"/>
        <end position="194"/>
    </location>
</feature>
<dbReference type="GO" id="GO:0080120">
    <property type="term" value="P:CAAX-box protein maturation"/>
    <property type="evidence" value="ECO:0007669"/>
    <property type="project" value="UniProtKB-ARBA"/>
</dbReference>
<keyword evidence="4" id="KW-1185">Reference proteome</keyword>
<sequence>MEIKRTYTGHLLGVTLSVAFINFALSSFFIEKLKQPIYQNILSDGIIILLAGFLGMHLALKHNLPLWWRRIKDISLFKQFISITSLGLIMIISNSIIYYYHLSVNENSIASIPWLQFSNMKEIILLSLRAGITEEIVFRLFIFTFAVSTVRKIIHRDDFSIVIGIIISALSFVLLHGGFNIVIFIYGIILAYIYLKNGLVPAIIVHFLSDAIPWAILFYLNK</sequence>
<feature type="transmembrane region" description="Helical" evidence="1">
    <location>
        <begin position="7"/>
        <end position="29"/>
    </location>
</feature>
<feature type="domain" description="CAAX prenyl protease 2/Lysostaphin resistance protein A-like" evidence="2">
    <location>
        <begin position="122"/>
        <end position="211"/>
    </location>
</feature>
<evidence type="ECO:0000256" key="1">
    <source>
        <dbReference type="SAM" id="Phobius"/>
    </source>
</evidence>
<dbReference type="AlphaFoldDB" id="A0A4R2TEA8"/>
<proteinExistence type="predicted"/>
<comment type="caution">
    <text evidence="3">The sequence shown here is derived from an EMBL/GenBank/DDBJ whole genome shotgun (WGS) entry which is preliminary data.</text>
</comment>
<keyword evidence="3" id="KW-0378">Hydrolase</keyword>
<dbReference type="InterPro" id="IPR003675">
    <property type="entry name" value="Rce1/LyrA-like_dom"/>
</dbReference>
<dbReference type="Proteomes" id="UP000295504">
    <property type="component" value="Unassembled WGS sequence"/>
</dbReference>
<evidence type="ECO:0000313" key="3">
    <source>
        <dbReference type="EMBL" id="TCQ01668.1"/>
    </source>
</evidence>
<gene>
    <name evidence="3" type="ORF">EDD79_10249</name>
</gene>
<feature type="transmembrane region" description="Helical" evidence="1">
    <location>
        <begin position="41"/>
        <end position="60"/>
    </location>
</feature>